<gene>
    <name evidence="1" type="ORF">L490_1145</name>
</gene>
<sequence>MGMTARWPGWKACCWRRRRRRRRPRPGSAPAEAARLDARVRALFDPDGVLAARAGSGAVGAKGRE</sequence>
<name>A0ABR4R981_BORBO</name>
<protein>
    <submittedName>
        <fullName evidence="1">N-acetyltransferase YedL</fullName>
    </submittedName>
</protein>
<dbReference type="Proteomes" id="UP000025756">
    <property type="component" value="Unassembled WGS sequence"/>
</dbReference>
<proteinExistence type="predicted"/>
<organism evidence="1 2">
    <name type="scientific">Bordetella bronchiseptica 00-P-2796</name>
    <dbReference type="NCBI Taxonomy" id="1331199"/>
    <lineage>
        <taxon>Bacteria</taxon>
        <taxon>Pseudomonadati</taxon>
        <taxon>Pseudomonadota</taxon>
        <taxon>Betaproteobacteria</taxon>
        <taxon>Burkholderiales</taxon>
        <taxon>Alcaligenaceae</taxon>
        <taxon>Bordetella</taxon>
    </lineage>
</organism>
<accession>A0ABR4R981</accession>
<evidence type="ECO:0000313" key="2">
    <source>
        <dbReference type="Proteomes" id="UP000025756"/>
    </source>
</evidence>
<evidence type="ECO:0000313" key="1">
    <source>
        <dbReference type="EMBL" id="KCV31040.1"/>
    </source>
</evidence>
<comment type="caution">
    <text evidence="1">The sequence shown here is derived from an EMBL/GenBank/DDBJ whole genome shotgun (WGS) entry which is preliminary data.</text>
</comment>
<reference evidence="1 2" key="1">
    <citation type="submission" date="2014-03" db="EMBL/GenBank/DDBJ databases">
        <title>Genome sequence of Bordetella bronchiseptica.</title>
        <authorList>
            <person name="Harvill E."/>
            <person name="Goodfield L.L."/>
            <person name="Ivanov Y.V."/>
            <person name="Meyer J.A."/>
            <person name="Muse S.J."/>
            <person name="Jacobs N."/>
            <person name="Bendor L."/>
            <person name="Smallridge W.E."/>
            <person name="Brinkac L.M."/>
            <person name="Sanka R."/>
            <person name="Kim M."/>
            <person name="Losada L."/>
        </authorList>
    </citation>
    <scope>NUCLEOTIDE SEQUENCE [LARGE SCALE GENOMIC DNA]</scope>
    <source>
        <strain evidence="1 2">00-P-2796</strain>
    </source>
</reference>
<dbReference type="EMBL" id="JGWH01000173">
    <property type="protein sequence ID" value="KCV31040.1"/>
    <property type="molecule type" value="Genomic_DNA"/>
</dbReference>
<keyword evidence="2" id="KW-1185">Reference proteome</keyword>